<gene>
    <name evidence="1" type="ORF">DSO57_1019268</name>
</gene>
<organism evidence="1 2">
    <name type="scientific">Entomophthora muscae</name>
    <dbReference type="NCBI Taxonomy" id="34485"/>
    <lineage>
        <taxon>Eukaryota</taxon>
        <taxon>Fungi</taxon>
        <taxon>Fungi incertae sedis</taxon>
        <taxon>Zoopagomycota</taxon>
        <taxon>Entomophthoromycotina</taxon>
        <taxon>Entomophthoromycetes</taxon>
        <taxon>Entomophthorales</taxon>
        <taxon>Entomophthoraceae</taxon>
        <taxon>Entomophthora</taxon>
    </lineage>
</organism>
<proteinExistence type="predicted"/>
<protein>
    <submittedName>
        <fullName evidence="1">Uncharacterized protein</fullName>
    </submittedName>
</protein>
<accession>A0ACC2RIL3</accession>
<dbReference type="Proteomes" id="UP001165960">
    <property type="component" value="Unassembled WGS sequence"/>
</dbReference>
<evidence type="ECO:0000313" key="1">
    <source>
        <dbReference type="EMBL" id="KAJ9049935.1"/>
    </source>
</evidence>
<name>A0ACC2RIL3_9FUNG</name>
<dbReference type="EMBL" id="QTSX02007186">
    <property type="protein sequence ID" value="KAJ9049935.1"/>
    <property type="molecule type" value="Genomic_DNA"/>
</dbReference>
<sequence length="101" mass="11720">MDFALEEVTKLCKDEFQKFSMCLEKNQNDMSKCNAEKLQIRRCAIEKVEIVRVTRDKCEKVIQVYDACLKSNPDDAYACIQQLRAVKDCVDAFEKEGKSEK</sequence>
<evidence type="ECO:0000313" key="2">
    <source>
        <dbReference type="Proteomes" id="UP001165960"/>
    </source>
</evidence>
<comment type="caution">
    <text evidence="1">The sequence shown here is derived from an EMBL/GenBank/DDBJ whole genome shotgun (WGS) entry which is preliminary data.</text>
</comment>
<keyword evidence="2" id="KW-1185">Reference proteome</keyword>
<reference evidence="1" key="1">
    <citation type="submission" date="2022-04" db="EMBL/GenBank/DDBJ databases">
        <title>Genome of the entomopathogenic fungus Entomophthora muscae.</title>
        <authorList>
            <person name="Elya C."/>
            <person name="Lovett B.R."/>
            <person name="Lee E."/>
            <person name="Macias A.M."/>
            <person name="Hajek A.E."/>
            <person name="De Bivort B.L."/>
            <person name="Kasson M.T."/>
            <person name="De Fine Licht H.H."/>
            <person name="Stajich J.E."/>
        </authorList>
    </citation>
    <scope>NUCLEOTIDE SEQUENCE</scope>
    <source>
        <strain evidence="1">Berkeley</strain>
    </source>
</reference>